<organism evidence="1">
    <name type="scientific">marine sediment metagenome</name>
    <dbReference type="NCBI Taxonomy" id="412755"/>
    <lineage>
        <taxon>unclassified sequences</taxon>
        <taxon>metagenomes</taxon>
        <taxon>ecological metagenomes</taxon>
    </lineage>
</organism>
<gene>
    <name evidence="1" type="ORF">S06H3_46777</name>
</gene>
<dbReference type="AlphaFoldDB" id="X1PXQ4"/>
<name>X1PXQ4_9ZZZZ</name>
<dbReference type="EMBL" id="BARV01029323">
    <property type="protein sequence ID" value="GAI43630.1"/>
    <property type="molecule type" value="Genomic_DNA"/>
</dbReference>
<evidence type="ECO:0000313" key="1">
    <source>
        <dbReference type="EMBL" id="GAI43630.1"/>
    </source>
</evidence>
<reference evidence="1" key="1">
    <citation type="journal article" date="2014" name="Front. Microbiol.">
        <title>High frequency of phylogenetically diverse reductive dehalogenase-homologous genes in deep subseafloor sedimentary metagenomes.</title>
        <authorList>
            <person name="Kawai M."/>
            <person name="Futagami T."/>
            <person name="Toyoda A."/>
            <person name="Takaki Y."/>
            <person name="Nishi S."/>
            <person name="Hori S."/>
            <person name="Arai W."/>
            <person name="Tsubouchi T."/>
            <person name="Morono Y."/>
            <person name="Uchiyama I."/>
            <person name="Ito T."/>
            <person name="Fujiyama A."/>
            <person name="Inagaki F."/>
            <person name="Takami H."/>
        </authorList>
    </citation>
    <scope>NUCLEOTIDE SEQUENCE</scope>
    <source>
        <strain evidence="1">Expedition CK06-06</strain>
    </source>
</reference>
<feature type="non-terminal residue" evidence="1">
    <location>
        <position position="49"/>
    </location>
</feature>
<sequence length="49" mass="5129">MAKMIIPWSKMSKVYLKIAGISAMVAGGVLVATRAFAVMFELPAGAITS</sequence>
<comment type="caution">
    <text evidence="1">The sequence shown here is derived from an EMBL/GenBank/DDBJ whole genome shotgun (WGS) entry which is preliminary data.</text>
</comment>
<protein>
    <submittedName>
        <fullName evidence="1">Uncharacterized protein</fullName>
    </submittedName>
</protein>
<accession>X1PXQ4</accession>
<proteinExistence type="predicted"/>